<sequence>MCFSPVDTDCYQITFFELSSDSIDQKIKAKIMDVKHVLRERVGRFCGAASKSGGFVEQGENQKVF</sequence>
<organism evidence="1 2">
    <name type="scientific">Flavobacterium aurantiibacter</name>
    <dbReference type="NCBI Taxonomy" id="2023067"/>
    <lineage>
        <taxon>Bacteria</taxon>
        <taxon>Pseudomonadati</taxon>
        <taxon>Bacteroidota</taxon>
        <taxon>Flavobacteriia</taxon>
        <taxon>Flavobacteriales</taxon>
        <taxon>Flavobacteriaceae</taxon>
        <taxon>Flavobacterium</taxon>
    </lineage>
</organism>
<gene>
    <name evidence="1" type="ORF">CHX27_02965</name>
</gene>
<keyword evidence="2" id="KW-1185">Reference proteome</keyword>
<protein>
    <submittedName>
        <fullName evidence="1">Uncharacterized protein</fullName>
    </submittedName>
</protein>
<comment type="caution">
    <text evidence="1">The sequence shown here is derived from an EMBL/GenBank/DDBJ whole genome shotgun (WGS) entry which is preliminary data.</text>
</comment>
<accession>A0A256A198</accession>
<dbReference type="AlphaFoldDB" id="A0A256A198"/>
<evidence type="ECO:0000313" key="2">
    <source>
        <dbReference type="Proteomes" id="UP000216035"/>
    </source>
</evidence>
<name>A0A256A198_9FLAO</name>
<dbReference type="EMBL" id="NOXX01000142">
    <property type="protein sequence ID" value="OYQ47462.1"/>
    <property type="molecule type" value="Genomic_DNA"/>
</dbReference>
<dbReference type="Proteomes" id="UP000216035">
    <property type="component" value="Unassembled WGS sequence"/>
</dbReference>
<evidence type="ECO:0000313" key="1">
    <source>
        <dbReference type="EMBL" id="OYQ47462.1"/>
    </source>
</evidence>
<reference evidence="1 2" key="1">
    <citation type="submission" date="2017-07" db="EMBL/GenBank/DDBJ databases">
        <title>Flavobacterium cyanobacteriorum sp. nov., isolated from cyanobacterial aggregates in a eutrophic lake.</title>
        <authorList>
            <person name="Cai H."/>
        </authorList>
    </citation>
    <scope>NUCLEOTIDE SEQUENCE [LARGE SCALE GENOMIC DNA]</scope>
    <source>
        <strain evidence="1 2">TH167</strain>
    </source>
</reference>
<proteinExistence type="predicted"/>